<gene>
    <name evidence="3" type="ORF">PG1C_06375</name>
</gene>
<dbReference type="STRING" id="1565605.PG1C_06375"/>
<dbReference type="AlphaFoldDB" id="A0A0C5J8Y8"/>
<name>A0A0C5J8Y8_9PROT</name>
<dbReference type="InterPro" id="IPR013107">
    <property type="entry name" value="Acyl-CoA_DH_C"/>
</dbReference>
<dbReference type="InterPro" id="IPR050741">
    <property type="entry name" value="Acyl-CoA_dehydrogenase"/>
</dbReference>
<dbReference type="GO" id="GO:0005737">
    <property type="term" value="C:cytoplasm"/>
    <property type="evidence" value="ECO:0007669"/>
    <property type="project" value="TreeGrafter"/>
</dbReference>
<sequence>MLQKVVTHEEIIKRAHALGKLAESKLTEADANGGYDKEFRDALHETGIHRILRPKRYGGLGLSHRTMLEAVRTVSQYSVAGGWLTLFMPAHECWVAMLPPKGREEIFGSDEFVADILYPIGKVEYVEGGVRLSGRWQWGSGIEMCGWIGLGAMVDLPGELFGIEGGPQACLCTIKVSEGHIIRDWKAFGLNGSGSHSIEVKDVFVPWHRVCPLAAIKKNAVPIGGEFDPEEAVYHTPFGPAFAIGFATIALGGAQRLQRELRERLRNRQRIVLGMKEWESPVAQRNLGEVTTMVETAEALYERALQQIESWTSQGRTSASEEEQARVAAWRCNVGRIAAQVGFRTMELLGGAAAYRGDLVEVFARDLFMMSIHFGQAYDDHMMFYGRSQYGLSAHPLV</sequence>
<reference evidence="3 4" key="1">
    <citation type="journal article" date="2015" name="Genome Announc.">
        <title>Complete Genome Sequence of a Novel Bacterium within the Family Rhodocyclaceae That Degrades Polycyclic Aromatic Hydrocarbons.</title>
        <authorList>
            <person name="Singleton D.R."/>
            <person name="Dickey A.N."/>
            <person name="Scholl E.H."/>
            <person name="Wright F.A."/>
            <person name="Aitken M.D."/>
        </authorList>
    </citation>
    <scope>NUCLEOTIDE SEQUENCE [LARGE SCALE GENOMIC DNA]</scope>
    <source>
        <strain evidence="4">PG1-Ca6</strain>
    </source>
</reference>
<dbReference type="RefSeq" id="WP_202636594.1">
    <property type="nucleotide sequence ID" value="NZ_CP010554.1"/>
</dbReference>
<dbReference type="GO" id="GO:0003995">
    <property type="term" value="F:acyl-CoA dehydrogenase activity"/>
    <property type="evidence" value="ECO:0007669"/>
    <property type="project" value="TreeGrafter"/>
</dbReference>
<dbReference type="InterPro" id="IPR009100">
    <property type="entry name" value="AcylCoA_DH/oxidase_NM_dom_sf"/>
</dbReference>
<dbReference type="InterPro" id="IPR037069">
    <property type="entry name" value="AcylCoA_DH/ox_N_sf"/>
</dbReference>
<dbReference type="Gene3D" id="1.20.140.10">
    <property type="entry name" value="Butyryl-CoA Dehydrogenase, subunit A, domain 3"/>
    <property type="match status" value="1"/>
</dbReference>
<accession>A0A0C5J8Y8</accession>
<dbReference type="SUPFAM" id="SSF56645">
    <property type="entry name" value="Acyl-CoA dehydrogenase NM domain-like"/>
    <property type="match status" value="1"/>
</dbReference>
<dbReference type="HOGENOM" id="CLU_018204_2_0_4"/>
<dbReference type="EMBL" id="CP010554">
    <property type="protein sequence ID" value="AJP48183.1"/>
    <property type="molecule type" value="Genomic_DNA"/>
</dbReference>
<keyword evidence="4" id="KW-1185">Reference proteome</keyword>
<dbReference type="GO" id="GO:0050660">
    <property type="term" value="F:flavin adenine dinucleotide binding"/>
    <property type="evidence" value="ECO:0007669"/>
    <property type="project" value="InterPro"/>
</dbReference>
<evidence type="ECO:0000259" key="2">
    <source>
        <dbReference type="Pfam" id="PF08028"/>
    </source>
</evidence>
<dbReference type="PANTHER" id="PTHR48083">
    <property type="entry name" value="MEDIUM-CHAIN SPECIFIC ACYL-COA DEHYDROGENASE, MITOCHONDRIAL-RELATED"/>
    <property type="match status" value="1"/>
</dbReference>
<dbReference type="Gene3D" id="1.10.540.10">
    <property type="entry name" value="Acyl-CoA dehydrogenase/oxidase, N-terminal domain"/>
    <property type="match status" value="1"/>
</dbReference>
<organism evidence="3 4">
    <name type="scientific">Rugosibacter aromaticivorans</name>
    <dbReference type="NCBI Taxonomy" id="1565605"/>
    <lineage>
        <taxon>Bacteria</taxon>
        <taxon>Pseudomonadati</taxon>
        <taxon>Pseudomonadota</taxon>
        <taxon>Betaproteobacteria</taxon>
        <taxon>Nitrosomonadales</taxon>
        <taxon>Sterolibacteriaceae</taxon>
        <taxon>Rugosibacter</taxon>
    </lineage>
</organism>
<dbReference type="PIRSF" id="PIRSF016578">
    <property type="entry name" value="HsaA"/>
    <property type="match status" value="1"/>
</dbReference>
<dbReference type="InterPro" id="IPR046373">
    <property type="entry name" value="Acyl-CoA_Oxase/DH_mid-dom_sf"/>
</dbReference>
<keyword evidence="1" id="KW-0560">Oxidoreductase</keyword>
<dbReference type="PANTHER" id="PTHR48083:SF2">
    <property type="entry name" value="MEDIUM-CHAIN SPECIFIC ACYL-COA DEHYDROGENASE, MITOCHONDRIAL"/>
    <property type="match status" value="1"/>
</dbReference>
<dbReference type="KEGG" id="rbu:PG1C_06375"/>
<dbReference type="Gene3D" id="2.40.110.10">
    <property type="entry name" value="Butyryl-CoA Dehydrogenase, subunit A, domain 2"/>
    <property type="match status" value="1"/>
</dbReference>
<dbReference type="SUPFAM" id="SSF47203">
    <property type="entry name" value="Acyl-CoA dehydrogenase C-terminal domain-like"/>
    <property type="match status" value="1"/>
</dbReference>
<evidence type="ECO:0000256" key="1">
    <source>
        <dbReference type="ARBA" id="ARBA00023002"/>
    </source>
</evidence>
<dbReference type="Pfam" id="PF08028">
    <property type="entry name" value="Acyl-CoA_dh_2"/>
    <property type="match status" value="1"/>
</dbReference>
<dbReference type="GO" id="GO:0033539">
    <property type="term" value="P:fatty acid beta-oxidation using acyl-CoA dehydrogenase"/>
    <property type="evidence" value="ECO:0007669"/>
    <property type="project" value="TreeGrafter"/>
</dbReference>
<dbReference type="Proteomes" id="UP000061603">
    <property type="component" value="Chromosome"/>
</dbReference>
<protein>
    <recommendedName>
        <fullName evidence="2">Acyl-CoA dehydrogenase C-terminal domain-containing protein</fullName>
    </recommendedName>
</protein>
<dbReference type="InterPro" id="IPR036250">
    <property type="entry name" value="AcylCo_DH-like_C"/>
</dbReference>
<feature type="domain" description="Acyl-CoA dehydrogenase C-terminal" evidence="2">
    <location>
        <begin position="244"/>
        <end position="375"/>
    </location>
</feature>
<evidence type="ECO:0000313" key="4">
    <source>
        <dbReference type="Proteomes" id="UP000061603"/>
    </source>
</evidence>
<evidence type="ECO:0000313" key="3">
    <source>
        <dbReference type="EMBL" id="AJP48183.1"/>
    </source>
</evidence>
<proteinExistence type="predicted"/>